<dbReference type="InterPro" id="IPR056632">
    <property type="entry name" value="DUF7730"/>
</dbReference>
<reference evidence="2" key="1">
    <citation type="submission" date="2022-06" db="EMBL/GenBank/DDBJ databases">
        <title>Complete genome sequences of two strains of the flax pathogen Septoria linicola.</title>
        <authorList>
            <person name="Lapalu N."/>
            <person name="Simon A."/>
            <person name="Demenou B."/>
            <person name="Paumier D."/>
            <person name="Guillot M.-P."/>
            <person name="Gout L."/>
            <person name="Valade R."/>
        </authorList>
    </citation>
    <scope>NUCLEOTIDE SEQUENCE</scope>
    <source>
        <strain evidence="2">SE15195</strain>
    </source>
</reference>
<dbReference type="Proteomes" id="UP001056384">
    <property type="component" value="Chromosome 12"/>
</dbReference>
<dbReference type="PANTHER" id="PTHR42085">
    <property type="entry name" value="F-BOX DOMAIN-CONTAINING PROTEIN"/>
    <property type="match status" value="1"/>
</dbReference>
<evidence type="ECO:0000259" key="1">
    <source>
        <dbReference type="Pfam" id="PF24864"/>
    </source>
</evidence>
<keyword evidence="3" id="KW-1185">Reference proteome</keyword>
<dbReference type="InterPro" id="IPR038883">
    <property type="entry name" value="AN11006-like"/>
</dbReference>
<protein>
    <recommendedName>
        <fullName evidence="1">DUF7730 domain-containing protein</fullName>
    </recommendedName>
</protein>
<gene>
    <name evidence="2" type="ORF">Slin15195_G122600</name>
</gene>
<dbReference type="OrthoDB" id="3637109at2759"/>
<proteinExistence type="predicted"/>
<feature type="domain" description="DUF7730" evidence="1">
    <location>
        <begin position="12"/>
        <end position="121"/>
    </location>
</feature>
<name>A0A9Q9B8D4_9PEZI</name>
<dbReference type="AlphaFoldDB" id="A0A9Q9B8D4"/>
<dbReference type="PANTHER" id="PTHR42085:SF8">
    <property type="entry name" value="F-BOX DOMAIN-CONTAINING PROTEIN"/>
    <property type="match status" value="1"/>
</dbReference>
<organism evidence="2 3">
    <name type="scientific">Septoria linicola</name>
    <dbReference type="NCBI Taxonomy" id="215465"/>
    <lineage>
        <taxon>Eukaryota</taxon>
        <taxon>Fungi</taxon>
        <taxon>Dikarya</taxon>
        <taxon>Ascomycota</taxon>
        <taxon>Pezizomycotina</taxon>
        <taxon>Dothideomycetes</taxon>
        <taxon>Dothideomycetidae</taxon>
        <taxon>Mycosphaerellales</taxon>
        <taxon>Mycosphaerellaceae</taxon>
        <taxon>Septoria</taxon>
    </lineage>
</organism>
<dbReference type="Pfam" id="PF24864">
    <property type="entry name" value="DUF7730"/>
    <property type="match status" value="1"/>
</dbReference>
<accession>A0A9Q9B8D4</accession>
<dbReference type="EMBL" id="CP099429">
    <property type="protein sequence ID" value="USW58941.1"/>
    <property type="molecule type" value="Genomic_DNA"/>
</dbReference>
<evidence type="ECO:0000313" key="3">
    <source>
        <dbReference type="Proteomes" id="UP001056384"/>
    </source>
</evidence>
<evidence type="ECO:0000313" key="2">
    <source>
        <dbReference type="EMBL" id="USW58941.1"/>
    </source>
</evidence>
<sequence>MEHPPKRSKPPTSFLDLPPELRNQVYESSLPELKNIYLRLRRVGKETPGSLTDGEDVFMEEVNVGDAFQVATSLSRASRQLHAEIAPVLYGRYKFSFLGPRAALRWSRSIGASLVHLRKVEIIDFIFVHACKEP</sequence>